<evidence type="ECO:0000313" key="2">
    <source>
        <dbReference type="Proteomes" id="UP000635606"/>
    </source>
</evidence>
<accession>A0A8J4EBH0</accession>
<organism evidence="1 2">
    <name type="scientific">Virgisporangium ochraceum</name>
    <dbReference type="NCBI Taxonomy" id="65505"/>
    <lineage>
        <taxon>Bacteria</taxon>
        <taxon>Bacillati</taxon>
        <taxon>Actinomycetota</taxon>
        <taxon>Actinomycetes</taxon>
        <taxon>Micromonosporales</taxon>
        <taxon>Micromonosporaceae</taxon>
        <taxon>Virgisporangium</taxon>
    </lineage>
</organism>
<protein>
    <submittedName>
        <fullName evidence="1">Uncharacterized protein</fullName>
    </submittedName>
</protein>
<dbReference type="NCBIfam" id="NF045560">
    <property type="entry name" value="aroma_sacti_dom"/>
    <property type="match status" value="1"/>
</dbReference>
<dbReference type="AlphaFoldDB" id="A0A8J4EBH0"/>
<reference evidence="1" key="1">
    <citation type="submission" date="2021-01" db="EMBL/GenBank/DDBJ databases">
        <title>Whole genome shotgun sequence of Virgisporangium ochraceum NBRC 16418.</title>
        <authorList>
            <person name="Komaki H."/>
            <person name="Tamura T."/>
        </authorList>
    </citation>
    <scope>NUCLEOTIDE SEQUENCE</scope>
    <source>
        <strain evidence="1">NBRC 16418</strain>
    </source>
</reference>
<comment type="caution">
    <text evidence="1">The sequence shown here is derived from an EMBL/GenBank/DDBJ whole genome shotgun (WGS) entry which is preliminary data.</text>
</comment>
<sequence length="73" mass="8042">MSGGHEHDRDTLPESTDTLALLREAGHPVDLLSKGQQQVFASLTRGEVELLNSIKRRLDAVPDEVEAHDVKVL</sequence>
<dbReference type="InterPro" id="IPR054632">
    <property type="entry name" value="Aroma_sacti_dom"/>
</dbReference>
<evidence type="ECO:0000313" key="1">
    <source>
        <dbReference type="EMBL" id="GIJ68458.1"/>
    </source>
</evidence>
<keyword evidence="2" id="KW-1185">Reference proteome</keyword>
<name>A0A8J4EBH0_9ACTN</name>
<dbReference type="EMBL" id="BOPH01000042">
    <property type="protein sequence ID" value="GIJ68458.1"/>
    <property type="molecule type" value="Genomic_DNA"/>
</dbReference>
<proteinExistence type="predicted"/>
<dbReference type="Proteomes" id="UP000635606">
    <property type="component" value="Unassembled WGS sequence"/>
</dbReference>
<gene>
    <name evidence="1" type="ORF">Voc01_033750</name>
</gene>